<sequence length="80" mass="8918">MKTPISINDHGDVSTFASVEEAETYMEPIDVERGEYIVTDADGRPLAVEVVLQEAPLFWGLWKTRIKKVRIADPASGNRS</sequence>
<organism evidence="1 2">
    <name type="scientific">Inhella inkyongensis</name>
    <dbReference type="NCBI Taxonomy" id="392593"/>
    <lineage>
        <taxon>Bacteria</taxon>
        <taxon>Pseudomonadati</taxon>
        <taxon>Pseudomonadota</taxon>
        <taxon>Betaproteobacteria</taxon>
        <taxon>Burkholderiales</taxon>
        <taxon>Sphaerotilaceae</taxon>
        <taxon>Inhella</taxon>
    </lineage>
</organism>
<evidence type="ECO:0000313" key="1">
    <source>
        <dbReference type="EMBL" id="MBB5206479.1"/>
    </source>
</evidence>
<name>A0A840SDX2_9BURK</name>
<dbReference type="EMBL" id="JACHHO010000018">
    <property type="protein sequence ID" value="MBB5206479.1"/>
    <property type="molecule type" value="Genomic_DNA"/>
</dbReference>
<gene>
    <name evidence="1" type="ORF">HNQ51_003831</name>
</gene>
<evidence type="ECO:0000313" key="2">
    <source>
        <dbReference type="Proteomes" id="UP000554837"/>
    </source>
</evidence>
<protein>
    <submittedName>
        <fullName evidence="1">Uncharacterized protein</fullName>
    </submittedName>
</protein>
<dbReference type="Proteomes" id="UP000554837">
    <property type="component" value="Unassembled WGS sequence"/>
</dbReference>
<keyword evidence="2" id="KW-1185">Reference proteome</keyword>
<reference evidence="1 2" key="1">
    <citation type="submission" date="2020-08" db="EMBL/GenBank/DDBJ databases">
        <title>Genomic Encyclopedia of Type Strains, Phase IV (KMG-IV): sequencing the most valuable type-strain genomes for metagenomic binning, comparative biology and taxonomic classification.</title>
        <authorList>
            <person name="Goeker M."/>
        </authorList>
    </citation>
    <scope>NUCLEOTIDE SEQUENCE [LARGE SCALE GENOMIC DNA]</scope>
    <source>
        <strain evidence="1 2">DSM 23958</strain>
    </source>
</reference>
<accession>A0A840SDX2</accession>
<comment type="caution">
    <text evidence="1">The sequence shown here is derived from an EMBL/GenBank/DDBJ whole genome shotgun (WGS) entry which is preliminary data.</text>
</comment>
<dbReference type="AlphaFoldDB" id="A0A840SDX2"/>
<proteinExistence type="predicted"/>
<dbReference type="RefSeq" id="WP_138855090.1">
    <property type="nucleotide sequence ID" value="NZ_CP040709.1"/>
</dbReference>
<dbReference type="OrthoDB" id="9182889at2"/>